<evidence type="ECO:0000313" key="3">
    <source>
        <dbReference type="Proteomes" id="UP001163739"/>
    </source>
</evidence>
<protein>
    <submittedName>
        <fullName evidence="2">Uncharacterized protein</fullName>
    </submittedName>
</protein>
<keyword evidence="3" id="KW-1185">Reference proteome</keyword>
<feature type="signal peptide" evidence="1">
    <location>
        <begin position="1"/>
        <end position="30"/>
    </location>
</feature>
<reference evidence="2" key="1">
    <citation type="submission" date="2022-06" db="EMBL/GenBank/DDBJ databases">
        <title>Alkalimarinus sp. nov., isolated from gut of a Alitta virens.</title>
        <authorList>
            <person name="Yang A.I."/>
            <person name="Shin N.-R."/>
        </authorList>
    </citation>
    <scope>NUCLEOTIDE SEQUENCE</scope>
    <source>
        <strain evidence="2">A2M4</strain>
    </source>
</reference>
<keyword evidence="1" id="KW-0732">Signal</keyword>
<evidence type="ECO:0000256" key="1">
    <source>
        <dbReference type="SAM" id="SignalP"/>
    </source>
</evidence>
<dbReference type="Proteomes" id="UP001163739">
    <property type="component" value="Chromosome"/>
</dbReference>
<name>A0ABY6MX79_9ALTE</name>
<dbReference type="RefSeq" id="WP_265045894.1">
    <property type="nucleotide sequence ID" value="NZ_CP100390.1"/>
</dbReference>
<gene>
    <name evidence="2" type="ORF">NKI27_09855</name>
</gene>
<evidence type="ECO:0000313" key="2">
    <source>
        <dbReference type="EMBL" id="UZE94399.1"/>
    </source>
</evidence>
<proteinExistence type="predicted"/>
<dbReference type="EMBL" id="CP100390">
    <property type="protein sequence ID" value="UZE94399.1"/>
    <property type="molecule type" value="Genomic_DNA"/>
</dbReference>
<sequence>MFNKLSFFSTFRKASTALVWFLIFSNSSLAAEFNESEFTELLQKAQEESVVPVMVTLPSALNLTEMREKDSLKKFALVNEAKKLLSELGDSAWKTGVWNNGLGQIGLYATAEGLNMLTNTSLAVKFTSDITRKGRTLAYSFDGSLDKIEEIIKRKGNATVEVFLNLDTIDYELGTSTKTTIYRP</sequence>
<accession>A0ABY6MX79</accession>
<organism evidence="2 3">
    <name type="scientific">Alkalimarinus alittae</name>
    <dbReference type="NCBI Taxonomy" id="2961619"/>
    <lineage>
        <taxon>Bacteria</taxon>
        <taxon>Pseudomonadati</taxon>
        <taxon>Pseudomonadota</taxon>
        <taxon>Gammaproteobacteria</taxon>
        <taxon>Alteromonadales</taxon>
        <taxon>Alteromonadaceae</taxon>
        <taxon>Alkalimarinus</taxon>
    </lineage>
</organism>
<feature type="chain" id="PRO_5046250790" evidence="1">
    <location>
        <begin position="31"/>
        <end position="184"/>
    </location>
</feature>